<evidence type="ECO:0000313" key="5">
    <source>
        <dbReference type="Proteomes" id="UP000323876"/>
    </source>
</evidence>
<keyword evidence="1" id="KW-0808">Transferase</keyword>
<dbReference type="InterPro" id="IPR029056">
    <property type="entry name" value="Ribokinase-like"/>
</dbReference>
<sequence length="497" mass="53909">MMPQDSGMVAARNILTRLGKRSGLSPDRLRTTEIDVEPLLELPAVRRQAQRTGTDREEAVLPVIRELARQLNPSSLLIVDAALALGLLREIPDTGIDLDRLYAPDLGERRTYLADQWELLHSALHADQVPSAPSVRSLRGTQEWRAFTELAALVANESIYDAGPAHPGHSLPVPEAVAPPPVPGVVTVFGDAVIDHIYRVDHIPEVGTSTPGNFAEHPGGKGLNRAVAAARLGLRVQLITAIGDDKAGRQILDYLRSENVDTELVKVVAGAPTPVTAVLMTSTGAASHIGCRDYRIRLSAQDLRSPVIRSAIEHSDAVLLTFEHPRPVVEQVLATVRRMARRPLLVVHPSPAVDLPQYLYRHLDVVDYLAGTSADLAAMVPEANSTSVADTAQRLRTLGVRSVCAVEDFRCTVWSDRVDAEIPPFPAALEDSPGAQAAFAAALVYRLVSTRRPADRQDYVWATAATAATQSFGDVPDAMPLVSEIDRIYHLASKEKR</sequence>
<dbReference type="GO" id="GO:0016301">
    <property type="term" value="F:kinase activity"/>
    <property type="evidence" value="ECO:0007669"/>
    <property type="project" value="UniProtKB-KW"/>
</dbReference>
<evidence type="ECO:0000256" key="2">
    <source>
        <dbReference type="ARBA" id="ARBA00022777"/>
    </source>
</evidence>
<evidence type="ECO:0000256" key="1">
    <source>
        <dbReference type="ARBA" id="ARBA00022679"/>
    </source>
</evidence>
<accession>A0A5N0EJE9</accession>
<organism evidence="4 5">
    <name type="scientific">Nocardia colli</name>
    <dbReference type="NCBI Taxonomy" id="2545717"/>
    <lineage>
        <taxon>Bacteria</taxon>
        <taxon>Bacillati</taxon>
        <taxon>Actinomycetota</taxon>
        <taxon>Actinomycetes</taxon>
        <taxon>Mycobacteriales</taxon>
        <taxon>Nocardiaceae</taxon>
        <taxon>Nocardia</taxon>
    </lineage>
</organism>
<dbReference type="Pfam" id="PF00294">
    <property type="entry name" value="PfkB"/>
    <property type="match status" value="1"/>
</dbReference>
<name>A0A5N0EJE9_9NOCA</name>
<dbReference type="SUPFAM" id="SSF53613">
    <property type="entry name" value="Ribokinase-like"/>
    <property type="match status" value="1"/>
</dbReference>
<keyword evidence="5" id="KW-1185">Reference proteome</keyword>
<keyword evidence="2" id="KW-0418">Kinase</keyword>
<dbReference type="AlphaFoldDB" id="A0A5N0EJE9"/>
<proteinExistence type="predicted"/>
<dbReference type="OrthoDB" id="4554146at2"/>
<dbReference type="Proteomes" id="UP000323876">
    <property type="component" value="Unassembled WGS sequence"/>
</dbReference>
<dbReference type="PANTHER" id="PTHR10584:SF166">
    <property type="entry name" value="RIBOKINASE"/>
    <property type="match status" value="1"/>
</dbReference>
<feature type="domain" description="Carbohydrate kinase PfkB" evidence="3">
    <location>
        <begin position="186"/>
        <end position="470"/>
    </location>
</feature>
<dbReference type="PANTHER" id="PTHR10584">
    <property type="entry name" value="SUGAR KINASE"/>
    <property type="match status" value="1"/>
</dbReference>
<evidence type="ECO:0000313" key="4">
    <source>
        <dbReference type="EMBL" id="KAA8889123.1"/>
    </source>
</evidence>
<gene>
    <name evidence="4" type="ORF">F3087_09060</name>
</gene>
<dbReference type="InterPro" id="IPR011611">
    <property type="entry name" value="PfkB_dom"/>
</dbReference>
<dbReference type="Gene3D" id="3.40.1190.20">
    <property type="match status" value="1"/>
</dbReference>
<evidence type="ECO:0000259" key="3">
    <source>
        <dbReference type="Pfam" id="PF00294"/>
    </source>
</evidence>
<protein>
    <recommendedName>
        <fullName evidence="3">Carbohydrate kinase PfkB domain-containing protein</fullName>
    </recommendedName>
</protein>
<comment type="caution">
    <text evidence="4">The sequence shown here is derived from an EMBL/GenBank/DDBJ whole genome shotgun (WGS) entry which is preliminary data.</text>
</comment>
<reference evidence="4 5" key="1">
    <citation type="submission" date="2019-09" db="EMBL/GenBank/DDBJ databases">
        <authorList>
            <person name="Wang X."/>
        </authorList>
    </citation>
    <scope>NUCLEOTIDE SEQUENCE [LARGE SCALE GENOMIC DNA]</scope>
    <source>
        <strain evidence="4 5">CICC 11023</strain>
    </source>
</reference>
<dbReference type="EMBL" id="VXLC01000003">
    <property type="protein sequence ID" value="KAA8889123.1"/>
    <property type="molecule type" value="Genomic_DNA"/>
</dbReference>